<feature type="DNA-binding region" description="OmpR/PhoB-type" evidence="7">
    <location>
        <begin position="133"/>
        <end position="232"/>
    </location>
</feature>
<evidence type="ECO:0000313" key="10">
    <source>
        <dbReference type="EMBL" id="THF82182.1"/>
    </source>
</evidence>
<evidence type="ECO:0000256" key="7">
    <source>
        <dbReference type="PROSITE-ProRule" id="PRU01091"/>
    </source>
</evidence>
<evidence type="ECO:0000256" key="4">
    <source>
        <dbReference type="ARBA" id="ARBA00023125"/>
    </source>
</evidence>
<accession>A0A4V3WFY8</accession>
<keyword evidence="11" id="KW-1185">Reference proteome</keyword>
<keyword evidence="5" id="KW-0804">Transcription</keyword>
<evidence type="ECO:0000256" key="1">
    <source>
        <dbReference type="ARBA" id="ARBA00022553"/>
    </source>
</evidence>
<evidence type="ECO:0000256" key="5">
    <source>
        <dbReference type="ARBA" id="ARBA00023163"/>
    </source>
</evidence>
<dbReference type="InterPro" id="IPR001867">
    <property type="entry name" value="OmpR/PhoB-type_DNA-bd"/>
</dbReference>
<feature type="domain" description="OmpR/PhoB-type" evidence="9">
    <location>
        <begin position="133"/>
        <end position="232"/>
    </location>
</feature>
<dbReference type="Pfam" id="PF00486">
    <property type="entry name" value="Trans_reg_C"/>
    <property type="match status" value="1"/>
</dbReference>
<dbReference type="PROSITE" id="PS51755">
    <property type="entry name" value="OMPR_PHOB"/>
    <property type="match status" value="1"/>
</dbReference>
<dbReference type="InterPro" id="IPR039420">
    <property type="entry name" value="WalR-like"/>
</dbReference>
<dbReference type="CDD" id="cd00383">
    <property type="entry name" value="trans_reg_C"/>
    <property type="match status" value="1"/>
</dbReference>
<dbReference type="RefSeq" id="WP_136369120.1">
    <property type="nucleotide sequence ID" value="NZ_SSOB01000007.1"/>
</dbReference>
<evidence type="ECO:0000256" key="2">
    <source>
        <dbReference type="ARBA" id="ARBA00023012"/>
    </source>
</evidence>
<dbReference type="Gene3D" id="3.40.50.2300">
    <property type="match status" value="1"/>
</dbReference>
<reference evidence="10 11" key="1">
    <citation type="submission" date="2019-04" db="EMBL/GenBank/DDBJ databases">
        <title>Cohnella sp. nov. isolated from preserved vegetables.</title>
        <authorList>
            <person name="Lin S.-Y."/>
            <person name="Hung M.-H."/>
            <person name="Young C.-C."/>
        </authorList>
    </citation>
    <scope>NUCLEOTIDE SEQUENCE [LARGE SCALE GENOMIC DNA]</scope>
    <source>
        <strain evidence="10 11">CC-MHH1044</strain>
    </source>
</reference>
<comment type="caution">
    <text evidence="10">The sequence shown here is derived from an EMBL/GenBank/DDBJ whole genome shotgun (WGS) entry which is preliminary data.</text>
</comment>
<organism evidence="10 11">
    <name type="scientific">Cohnella fermenti</name>
    <dbReference type="NCBI Taxonomy" id="2565925"/>
    <lineage>
        <taxon>Bacteria</taxon>
        <taxon>Bacillati</taxon>
        <taxon>Bacillota</taxon>
        <taxon>Bacilli</taxon>
        <taxon>Bacillales</taxon>
        <taxon>Paenibacillaceae</taxon>
        <taxon>Cohnella</taxon>
    </lineage>
</organism>
<evidence type="ECO:0000256" key="6">
    <source>
        <dbReference type="PROSITE-ProRule" id="PRU00169"/>
    </source>
</evidence>
<dbReference type="PROSITE" id="PS50110">
    <property type="entry name" value="RESPONSE_REGULATORY"/>
    <property type="match status" value="1"/>
</dbReference>
<keyword evidence="3" id="KW-0805">Transcription regulation</keyword>
<dbReference type="InterPro" id="IPR001789">
    <property type="entry name" value="Sig_transdc_resp-reg_receiver"/>
</dbReference>
<keyword evidence="4 7" id="KW-0238">DNA-binding</keyword>
<feature type="domain" description="Response regulatory" evidence="8">
    <location>
        <begin position="5"/>
        <end position="118"/>
    </location>
</feature>
<dbReference type="PANTHER" id="PTHR48111:SF21">
    <property type="entry name" value="DNA-BINDING DUAL MASTER TRANSCRIPTIONAL REGULATOR RPAA"/>
    <property type="match status" value="1"/>
</dbReference>
<dbReference type="PANTHER" id="PTHR48111">
    <property type="entry name" value="REGULATOR OF RPOS"/>
    <property type="match status" value="1"/>
</dbReference>
<dbReference type="Pfam" id="PF00072">
    <property type="entry name" value="Response_reg"/>
    <property type="match status" value="1"/>
</dbReference>
<evidence type="ECO:0000259" key="9">
    <source>
        <dbReference type="PROSITE" id="PS51755"/>
    </source>
</evidence>
<dbReference type="SMART" id="SM00448">
    <property type="entry name" value="REC"/>
    <property type="match status" value="1"/>
</dbReference>
<dbReference type="GO" id="GO:0000156">
    <property type="term" value="F:phosphorelay response regulator activity"/>
    <property type="evidence" value="ECO:0007669"/>
    <property type="project" value="TreeGrafter"/>
</dbReference>
<evidence type="ECO:0000259" key="8">
    <source>
        <dbReference type="PROSITE" id="PS50110"/>
    </source>
</evidence>
<keyword evidence="2" id="KW-0902">Two-component regulatory system</keyword>
<dbReference type="GO" id="GO:0006355">
    <property type="term" value="P:regulation of DNA-templated transcription"/>
    <property type="evidence" value="ECO:0007669"/>
    <property type="project" value="InterPro"/>
</dbReference>
<dbReference type="CDD" id="cd17574">
    <property type="entry name" value="REC_OmpR"/>
    <property type="match status" value="1"/>
</dbReference>
<dbReference type="Gene3D" id="1.10.10.10">
    <property type="entry name" value="Winged helix-like DNA-binding domain superfamily/Winged helix DNA-binding domain"/>
    <property type="match status" value="1"/>
</dbReference>
<dbReference type="InterPro" id="IPR036388">
    <property type="entry name" value="WH-like_DNA-bd_sf"/>
</dbReference>
<protein>
    <submittedName>
        <fullName evidence="10">Response regulator transcription factor</fullName>
    </submittedName>
</protein>
<name>A0A4V3WFY8_9BACL</name>
<dbReference type="OrthoDB" id="9790442at2"/>
<dbReference type="GO" id="GO:0005829">
    <property type="term" value="C:cytosol"/>
    <property type="evidence" value="ECO:0007669"/>
    <property type="project" value="TreeGrafter"/>
</dbReference>
<dbReference type="GO" id="GO:0000976">
    <property type="term" value="F:transcription cis-regulatory region binding"/>
    <property type="evidence" value="ECO:0007669"/>
    <property type="project" value="TreeGrafter"/>
</dbReference>
<keyword evidence="1 6" id="KW-0597">Phosphoprotein</keyword>
<evidence type="ECO:0000313" key="11">
    <source>
        <dbReference type="Proteomes" id="UP000310636"/>
    </source>
</evidence>
<dbReference type="SMART" id="SM00862">
    <property type="entry name" value="Trans_reg_C"/>
    <property type="match status" value="1"/>
</dbReference>
<evidence type="ECO:0000256" key="3">
    <source>
        <dbReference type="ARBA" id="ARBA00023015"/>
    </source>
</evidence>
<dbReference type="EMBL" id="SSOB01000007">
    <property type="protein sequence ID" value="THF82182.1"/>
    <property type="molecule type" value="Genomic_DNA"/>
</dbReference>
<gene>
    <name evidence="10" type="ORF">E6C55_07295</name>
</gene>
<dbReference type="AlphaFoldDB" id="A0A4V3WFY8"/>
<dbReference type="GO" id="GO:0032993">
    <property type="term" value="C:protein-DNA complex"/>
    <property type="evidence" value="ECO:0007669"/>
    <property type="project" value="TreeGrafter"/>
</dbReference>
<proteinExistence type="predicted"/>
<dbReference type="SUPFAM" id="SSF52172">
    <property type="entry name" value="CheY-like"/>
    <property type="match status" value="1"/>
</dbReference>
<dbReference type="Proteomes" id="UP000310636">
    <property type="component" value="Unassembled WGS sequence"/>
</dbReference>
<feature type="modified residue" description="4-aspartylphosphate" evidence="6">
    <location>
        <position position="54"/>
    </location>
</feature>
<dbReference type="InterPro" id="IPR011006">
    <property type="entry name" value="CheY-like_superfamily"/>
</dbReference>
<sequence length="242" mass="27202">MNPHVIFVVEDDPDIQDLITSFLRHEGYDVHCASSAAGGFELLSSREPDLIVLDIQLPDMDGITFCKHIRSDYAKPILFVTGNRQQEDKIQALMSGGDDYIQKPFDPLDLLLRVRANLRWSALLAAGARTEEASELAFPGLRIDLKRMAVWVNERQVPLLPKDFRLLTALAGHPNQVLHPEQLYRLAWEDESNFSKDTVKVHISNLRKKIEPVPSAPRFIVTVGSLGYKFNPYGAAGLQTPM</sequence>